<name>A0AAT9J724_9VIRU</name>
<sequence length="88" mass="9209">MVENNIMALVGAFIGIAILLGIGTQILGNSVQDCTNLSDYDATANAVQTGWSAQCEANNSQTQNAYALLIIVLIVIAAVVILTVVKML</sequence>
<accession>A0AAT9J724</accession>
<dbReference type="EMBL" id="BK067782">
    <property type="protein sequence ID" value="DBA51652.1"/>
    <property type="molecule type" value="Genomic_DNA"/>
</dbReference>
<organism evidence="2">
    <name type="scientific">Nitrosopumilaceae spindle-shaped virus</name>
    <dbReference type="NCBI Taxonomy" id="3065433"/>
    <lineage>
        <taxon>Viruses</taxon>
    </lineage>
</organism>
<protein>
    <submittedName>
        <fullName evidence="2">ORF5</fullName>
    </submittedName>
</protein>
<feature type="transmembrane region" description="Helical" evidence="1">
    <location>
        <begin position="66"/>
        <end position="85"/>
    </location>
</feature>
<feature type="transmembrane region" description="Helical" evidence="1">
    <location>
        <begin position="7"/>
        <end position="28"/>
    </location>
</feature>
<reference evidence="2" key="2">
    <citation type="submission" date="2024-03" db="EMBL/GenBank/DDBJ databases">
        <authorList>
            <person name="Ni Y."/>
            <person name="Xu T."/>
            <person name="Yan S."/>
            <person name="Chen L."/>
            <person name="Wang Y."/>
        </authorList>
    </citation>
    <scope>NUCLEOTIDE SEQUENCE</scope>
    <source>
        <strain evidence="2">NMP1</strain>
    </source>
</reference>
<keyword evidence="1" id="KW-0472">Membrane</keyword>
<evidence type="ECO:0000256" key="1">
    <source>
        <dbReference type="SAM" id="Phobius"/>
    </source>
</evidence>
<keyword evidence="1" id="KW-1133">Transmembrane helix</keyword>
<keyword evidence="1" id="KW-0812">Transmembrane</keyword>
<evidence type="ECO:0000313" key="2">
    <source>
        <dbReference type="EMBL" id="DBA51652.1"/>
    </source>
</evidence>
<reference evidence="2" key="1">
    <citation type="journal article" date="2024" name="Environ. Microbiol. Rep.">
        <title>Hiding in plain sight: The discovery of complete genomes of 11 hypothetical spindle-shaped viruses that putatively infect mesophilic ammonia-oxidizing archaea.</title>
        <authorList>
            <person name="Ni Y."/>
            <person name="Xu T."/>
            <person name="Yan S."/>
            <person name="Chen L."/>
            <person name="Wang Y."/>
        </authorList>
    </citation>
    <scope>NUCLEOTIDE SEQUENCE</scope>
    <source>
        <strain evidence="2">NMP1</strain>
    </source>
</reference>
<proteinExistence type="predicted"/>